<evidence type="ECO:0000313" key="2">
    <source>
        <dbReference type="EMBL" id="RCV11652.1"/>
    </source>
</evidence>
<dbReference type="EMBL" id="CM003529">
    <property type="protein sequence ID" value="RCV11652.1"/>
    <property type="molecule type" value="Genomic_DNA"/>
</dbReference>
<proteinExistence type="predicted"/>
<reference evidence="2" key="2">
    <citation type="submission" date="2015-07" db="EMBL/GenBank/DDBJ databases">
        <authorList>
            <person name="Noorani M."/>
        </authorList>
    </citation>
    <scope>NUCLEOTIDE SEQUENCE</scope>
    <source>
        <strain evidence="2">Yugu1</strain>
    </source>
</reference>
<accession>A0A368Q190</accession>
<evidence type="ECO:0000256" key="1">
    <source>
        <dbReference type="SAM" id="MobiDB-lite"/>
    </source>
</evidence>
<name>A0A368Q190_SETIT</name>
<feature type="region of interest" description="Disordered" evidence="1">
    <location>
        <begin position="20"/>
        <end position="63"/>
    </location>
</feature>
<protein>
    <submittedName>
        <fullName evidence="2">Uncharacterized protein</fullName>
    </submittedName>
</protein>
<gene>
    <name evidence="2" type="ORF">SETIT_2G203700v2</name>
</gene>
<organism evidence="2">
    <name type="scientific">Setaria italica</name>
    <name type="common">Foxtail millet</name>
    <name type="synonym">Panicum italicum</name>
    <dbReference type="NCBI Taxonomy" id="4555"/>
    <lineage>
        <taxon>Eukaryota</taxon>
        <taxon>Viridiplantae</taxon>
        <taxon>Streptophyta</taxon>
        <taxon>Embryophyta</taxon>
        <taxon>Tracheophyta</taxon>
        <taxon>Spermatophyta</taxon>
        <taxon>Magnoliopsida</taxon>
        <taxon>Liliopsida</taxon>
        <taxon>Poales</taxon>
        <taxon>Poaceae</taxon>
        <taxon>PACMAD clade</taxon>
        <taxon>Panicoideae</taxon>
        <taxon>Panicodae</taxon>
        <taxon>Paniceae</taxon>
        <taxon>Cenchrinae</taxon>
        <taxon>Setaria</taxon>
    </lineage>
</organism>
<dbReference type="AlphaFoldDB" id="A0A368Q190"/>
<sequence length="115" mass="12195">MGAEPRLYVGAESACETMGNERSVGWRQPPHSSSCKLKLNSQSSSRSISSSPRNTRRTMDASSSRSAALKTAAVLMLALVAGQLLMAAPAAAADRRLLQLQGLGSRRMLVDCSCI</sequence>
<feature type="compositionally biased region" description="Low complexity" evidence="1">
    <location>
        <begin position="41"/>
        <end position="53"/>
    </location>
</feature>
<reference evidence="2" key="1">
    <citation type="journal article" date="2012" name="Nat. Biotechnol.">
        <title>Reference genome sequence of the model plant Setaria.</title>
        <authorList>
            <person name="Bennetzen J.L."/>
            <person name="Schmutz J."/>
            <person name="Wang H."/>
            <person name="Percifield R."/>
            <person name="Hawkins J."/>
            <person name="Pontaroli A.C."/>
            <person name="Estep M."/>
            <person name="Feng L."/>
            <person name="Vaughn J.N."/>
            <person name="Grimwood J."/>
            <person name="Jenkins J."/>
            <person name="Barry K."/>
            <person name="Lindquist E."/>
            <person name="Hellsten U."/>
            <person name="Deshpande S."/>
            <person name="Wang X."/>
            <person name="Wu X."/>
            <person name="Mitros T."/>
            <person name="Triplett J."/>
            <person name="Yang X."/>
            <person name="Ye C.Y."/>
            <person name="Mauro-Herrera M."/>
            <person name="Wang L."/>
            <person name="Li P."/>
            <person name="Sharma M."/>
            <person name="Sharma R."/>
            <person name="Ronald P.C."/>
            <person name="Panaud O."/>
            <person name="Kellogg E.A."/>
            <person name="Brutnell T.P."/>
            <person name="Doust A.N."/>
            <person name="Tuskan G.A."/>
            <person name="Rokhsar D."/>
            <person name="Devos K.M."/>
        </authorList>
    </citation>
    <scope>NUCLEOTIDE SEQUENCE [LARGE SCALE GENOMIC DNA]</scope>
    <source>
        <strain evidence="2">Yugu1</strain>
    </source>
</reference>